<dbReference type="PROSITE" id="PS00108">
    <property type="entry name" value="PROTEIN_KINASE_ST"/>
    <property type="match status" value="1"/>
</dbReference>
<reference evidence="12 13" key="1">
    <citation type="submission" date="2023-09" db="EMBL/GenBank/DDBJ databases">
        <title>Nesidiocoris tenuis whole genome shotgun sequence.</title>
        <authorList>
            <person name="Shibata T."/>
            <person name="Shimoda M."/>
            <person name="Kobayashi T."/>
            <person name="Uehara T."/>
        </authorList>
    </citation>
    <scope>NUCLEOTIDE SEQUENCE [LARGE SCALE GENOMIC DNA]</scope>
    <source>
        <strain evidence="12 13">Japan</strain>
    </source>
</reference>
<dbReference type="PANTHER" id="PTHR24350">
    <property type="entry name" value="SERINE/THREONINE-PROTEIN KINASE IAL-RELATED"/>
    <property type="match status" value="1"/>
</dbReference>
<keyword evidence="4 9" id="KW-0418">Kinase</keyword>
<evidence type="ECO:0000256" key="9">
    <source>
        <dbReference type="RuleBase" id="RU367134"/>
    </source>
</evidence>
<feature type="compositionally biased region" description="Basic and acidic residues" evidence="10">
    <location>
        <begin position="80"/>
        <end position="107"/>
    </location>
</feature>
<feature type="compositionally biased region" description="Basic and acidic residues" evidence="10">
    <location>
        <begin position="288"/>
        <end position="297"/>
    </location>
</feature>
<evidence type="ECO:0000259" key="11">
    <source>
        <dbReference type="PROSITE" id="PS50011"/>
    </source>
</evidence>
<evidence type="ECO:0000256" key="8">
    <source>
        <dbReference type="PROSITE-ProRule" id="PRU10141"/>
    </source>
</evidence>
<evidence type="ECO:0000256" key="4">
    <source>
        <dbReference type="ARBA" id="ARBA00022777"/>
    </source>
</evidence>
<dbReference type="Proteomes" id="UP001307889">
    <property type="component" value="Chromosome 1"/>
</dbReference>
<gene>
    <name evidence="12" type="ORF">NTJ_01542</name>
</gene>
<comment type="catalytic activity">
    <reaction evidence="6 9">
        <text>L-threonyl-[protein] + ATP = O-phospho-L-threonyl-[protein] + ADP + H(+)</text>
        <dbReference type="Rhea" id="RHEA:46608"/>
        <dbReference type="Rhea" id="RHEA-COMP:11060"/>
        <dbReference type="Rhea" id="RHEA-COMP:11605"/>
        <dbReference type="ChEBI" id="CHEBI:15378"/>
        <dbReference type="ChEBI" id="CHEBI:30013"/>
        <dbReference type="ChEBI" id="CHEBI:30616"/>
        <dbReference type="ChEBI" id="CHEBI:61977"/>
        <dbReference type="ChEBI" id="CHEBI:456216"/>
        <dbReference type="EC" id="2.7.11.1"/>
    </reaction>
</comment>
<protein>
    <recommendedName>
        <fullName evidence="9">Aurora kinase</fullName>
        <ecNumber evidence="9">2.7.11.1</ecNumber>
    </recommendedName>
</protein>
<feature type="compositionally biased region" description="Polar residues" evidence="10">
    <location>
        <begin position="222"/>
        <end position="233"/>
    </location>
</feature>
<dbReference type="PROSITE" id="PS00107">
    <property type="entry name" value="PROTEIN_KINASE_ATP"/>
    <property type="match status" value="1"/>
</dbReference>
<evidence type="ECO:0000256" key="1">
    <source>
        <dbReference type="ARBA" id="ARBA00022527"/>
    </source>
</evidence>
<evidence type="ECO:0000256" key="6">
    <source>
        <dbReference type="ARBA" id="ARBA00047899"/>
    </source>
</evidence>
<feature type="region of interest" description="Disordered" evidence="10">
    <location>
        <begin position="1"/>
        <end position="327"/>
    </location>
</feature>
<evidence type="ECO:0000256" key="2">
    <source>
        <dbReference type="ARBA" id="ARBA00022679"/>
    </source>
</evidence>
<feature type="compositionally biased region" description="Polar residues" evidence="10">
    <location>
        <begin position="194"/>
        <end position="204"/>
    </location>
</feature>
<feature type="compositionally biased region" description="Low complexity" evidence="10">
    <location>
        <begin position="316"/>
        <end position="326"/>
    </location>
</feature>
<sequence>MANKENRSSMPGLGSRPRAPVHSCTATEHSDVKSQRSTRSLLPPAPSSRERSASASRSANRQGPAQRSSSVNRLPLKQNDNNKPEPNAQERVRAKLKEHACNQEKFRVQQNIAKQQAGKALPRSSKIIPSKPLRPVVAHPPAPIQPQPTSKQVASASVNKPKPVVPRVSSNYGQSSGVQKQQVAKEQVKPLHKSSLTPHTTTNDKAAPVRKSPTSARVAPLESNQATGSQQALTVPKTAPARAKVPTSSNQRSEASSAQNNSAPTPGGPVQQSAPGPSEMVEFQPSGKDLEDSRVIEELPVDVASSSESGKVDGESSQQSNSVSSSTTDEKRKWVLEDFEIGRALGKGKFGCVYVAREKKSKFIIALKVVFKHQVIDAKLEHQLKREIEIQAHLRHPNILKLYGYFHDTARVYLILEYAKLGELYKLLQSQPEKRFTEPKAAEIMKQLVSALIYCHARGVIHRDIKPENILVDFSGKIKIADFGWSVYAPNSRRSTVCGTLDYLPPEMVKNQKHDFTVDIWSSGVLCYELICGKPPFETATYEDTYYNITHAIYAFPLYVSDSACSLIRRLLVLQPSNRLPLAEVLKHPWIVANCDSS</sequence>
<keyword evidence="3 8" id="KW-0547">Nucleotide-binding</keyword>
<evidence type="ECO:0000256" key="10">
    <source>
        <dbReference type="SAM" id="MobiDB-lite"/>
    </source>
</evidence>
<dbReference type="EMBL" id="AP028909">
    <property type="protein sequence ID" value="BES88735.1"/>
    <property type="molecule type" value="Genomic_DNA"/>
</dbReference>
<dbReference type="Gene3D" id="3.30.200.20">
    <property type="entry name" value="Phosphorylase Kinase, domain 1"/>
    <property type="match status" value="1"/>
</dbReference>
<comment type="similarity">
    <text evidence="9">Belongs to the protein kinase superfamily. Ser/Thr protein kinase family. Aurora subfamily.</text>
</comment>
<dbReference type="Gene3D" id="1.10.510.10">
    <property type="entry name" value="Transferase(Phosphotransferase) domain 1"/>
    <property type="match status" value="1"/>
</dbReference>
<dbReference type="InterPro" id="IPR008271">
    <property type="entry name" value="Ser/Thr_kinase_AS"/>
</dbReference>
<dbReference type="SUPFAM" id="SSF56112">
    <property type="entry name" value="Protein kinase-like (PK-like)"/>
    <property type="match status" value="1"/>
</dbReference>
<feature type="domain" description="Protein kinase" evidence="11">
    <location>
        <begin position="339"/>
        <end position="591"/>
    </location>
</feature>
<dbReference type="EC" id="2.7.11.1" evidence="9"/>
<dbReference type="Pfam" id="PF00069">
    <property type="entry name" value="Pkinase"/>
    <property type="match status" value="1"/>
</dbReference>
<dbReference type="GO" id="GO:0016301">
    <property type="term" value="F:kinase activity"/>
    <property type="evidence" value="ECO:0007669"/>
    <property type="project" value="UniProtKB-KW"/>
</dbReference>
<dbReference type="InterPro" id="IPR000719">
    <property type="entry name" value="Prot_kinase_dom"/>
</dbReference>
<dbReference type="InterPro" id="IPR030616">
    <property type="entry name" value="Aur-like"/>
</dbReference>
<keyword evidence="1 9" id="KW-0723">Serine/threonine-protein kinase</keyword>
<dbReference type="InterPro" id="IPR011009">
    <property type="entry name" value="Kinase-like_dom_sf"/>
</dbReference>
<evidence type="ECO:0000256" key="5">
    <source>
        <dbReference type="ARBA" id="ARBA00022840"/>
    </source>
</evidence>
<accession>A0ABN7A8U3</accession>
<keyword evidence="2 9" id="KW-0808">Transferase</keyword>
<dbReference type="InterPro" id="IPR017441">
    <property type="entry name" value="Protein_kinase_ATP_BS"/>
</dbReference>
<keyword evidence="5 8" id="KW-0067">ATP-binding</keyword>
<evidence type="ECO:0000313" key="13">
    <source>
        <dbReference type="Proteomes" id="UP001307889"/>
    </source>
</evidence>
<feature type="compositionally biased region" description="Polar residues" evidence="10">
    <location>
        <begin position="168"/>
        <end position="177"/>
    </location>
</feature>
<feature type="binding site" evidence="8">
    <location>
        <position position="372"/>
    </location>
    <ligand>
        <name>ATP</name>
        <dbReference type="ChEBI" id="CHEBI:30616"/>
    </ligand>
</feature>
<name>A0ABN7A8U3_9HEMI</name>
<feature type="compositionally biased region" description="Polar residues" evidence="10">
    <location>
        <begin position="147"/>
        <end position="158"/>
    </location>
</feature>
<evidence type="ECO:0000256" key="3">
    <source>
        <dbReference type="ARBA" id="ARBA00022741"/>
    </source>
</evidence>
<organism evidence="12 13">
    <name type="scientific">Nesidiocoris tenuis</name>
    <dbReference type="NCBI Taxonomy" id="355587"/>
    <lineage>
        <taxon>Eukaryota</taxon>
        <taxon>Metazoa</taxon>
        <taxon>Ecdysozoa</taxon>
        <taxon>Arthropoda</taxon>
        <taxon>Hexapoda</taxon>
        <taxon>Insecta</taxon>
        <taxon>Pterygota</taxon>
        <taxon>Neoptera</taxon>
        <taxon>Paraneoptera</taxon>
        <taxon>Hemiptera</taxon>
        <taxon>Heteroptera</taxon>
        <taxon>Panheteroptera</taxon>
        <taxon>Cimicomorpha</taxon>
        <taxon>Miridae</taxon>
        <taxon>Dicyphina</taxon>
        <taxon>Nesidiocoris</taxon>
    </lineage>
</organism>
<dbReference type="PROSITE" id="PS50011">
    <property type="entry name" value="PROTEIN_KINASE_DOM"/>
    <property type="match status" value="1"/>
</dbReference>
<feature type="compositionally biased region" description="Polar residues" evidence="10">
    <location>
        <begin position="246"/>
        <end position="275"/>
    </location>
</feature>
<comment type="catalytic activity">
    <reaction evidence="7 9">
        <text>L-seryl-[protein] + ATP = O-phospho-L-seryl-[protein] + ADP + H(+)</text>
        <dbReference type="Rhea" id="RHEA:17989"/>
        <dbReference type="Rhea" id="RHEA-COMP:9863"/>
        <dbReference type="Rhea" id="RHEA-COMP:11604"/>
        <dbReference type="ChEBI" id="CHEBI:15378"/>
        <dbReference type="ChEBI" id="CHEBI:29999"/>
        <dbReference type="ChEBI" id="CHEBI:30616"/>
        <dbReference type="ChEBI" id="CHEBI:83421"/>
        <dbReference type="ChEBI" id="CHEBI:456216"/>
        <dbReference type="EC" id="2.7.11.1"/>
    </reaction>
</comment>
<evidence type="ECO:0000313" key="12">
    <source>
        <dbReference type="EMBL" id="BES88735.1"/>
    </source>
</evidence>
<proteinExistence type="inferred from homology"/>
<dbReference type="SMART" id="SM00220">
    <property type="entry name" value="S_TKc"/>
    <property type="match status" value="1"/>
</dbReference>
<dbReference type="CDD" id="cd14007">
    <property type="entry name" value="STKc_Aurora"/>
    <property type="match status" value="1"/>
</dbReference>
<feature type="compositionally biased region" description="Polar residues" evidence="10">
    <location>
        <begin position="60"/>
        <end position="72"/>
    </location>
</feature>
<evidence type="ECO:0000256" key="7">
    <source>
        <dbReference type="ARBA" id="ARBA00048679"/>
    </source>
</evidence>
<keyword evidence="13" id="KW-1185">Reference proteome</keyword>